<comment type="function">
    <text evidence="11">Allosteric enzyme that catalyzes the rate-limiting step in glycogen catabolism, the phosphorolytic cleavage of glycogen to produce glucose-1-phosphate, and plays a central role in maintaining cellular and organismal glucose homeostasis.</text>
</comment>
<dbReference type="PIRSF" id="PIRSF000460">
    <property type="entry name" value="Pprylas_GlgP"/>
    <property type="match status" value="1"/>
</dbReference>
<evidence type="ECO:0000256" key="11">
    <source>
        <dbReference type="RuleBase" id="RU000587"/>
    </source>
</evidence>
<proteinExistence type="inferred from homology"/>
<dbReference type="InterPro" id="IPR035090">
    <property type="entry name" value="Pyridoxal_P_attach_site"/>
</dbReference>
<dbReference type="STRING" id="465721.ACG33_14290"/>
<evidence type="ECO:0000256" key="1">
    <source>
        <dbReference type="ARBA" id="ARBA00001275"/>
    </source>
</evidence>
<dbReference type="KEGG" id="sdf:ACG33_14290"/>
<dbReference type="FunFam" id="3.40.50.2000:FF:000807">
    <property type="entry name" value="Alpha-glucan phosphorylase 2, cytosolic"/>
    <property type="match status" value="1"/>
</dbReference>
<dbReference type="GO" id="GO:0005737">
    <property type="term" value="C:cytoplasm"/>
    <property type="evidence" value="ECO:0007669"/>
    <property type="project" value="TreeGrafter"/>
</dbReference>
<dbReference type="SUPFAM" id="SSF53756">
    <property type="entry name" value="UDP-Glycosyltransferase/glycogen phosphorylase"/>
    <property type="match status" value="1"/>
</dbReference>
<dbReference type="AlphaFoldDB" id="A0A127FED5"/>
<accession>A0A127FED5</accession>
<comment type="cofactor">
    <cofactor evidence="2 11">
        <name>pyridoxal 5'-phosphate</name>
        <dbReference type="ChEBI" id="CHEBI:597326"/>
    </cofactor>
</comment>
<dbReference type="NCBIfam" id="TIGR02093">
    <property type="entry name" value="P_ylase"/>
    <property type="match status" value="1"/>
</dbReference>
<dbReference type="EMBL" id="CP011971">
    <property type="protein sequence ID" value="AMN48245.1"/>
    <property type="molecule type" value="Genomic_DNA"/>
</dbReference>
<name>A0A127FED5_STEDE</name>
<comment type="similarity">
    <text evidence="3 11">Belongs to the glycogen phosphorylase family.</text>
</comment>
<keyword evidence="8 11" id="KW-0119">Carbohydrate metabolism</keyword>
<keyword evidence="13" id="KW-1185">Reference proteome</keyword>
<evidence type="ECO:0000256" key="8">
    <source>
        <dbReference type="ARBA" id="ARBA00023277"/>
    </source>
</evidence>
<evidence type="ECO:0000313" key="12">
    <source>
        <dbReference type="EMBL" id="AMN48245.1"/>
    </source>
</evidence>
<keyword evidence="7 10" id="KW-0663">Pyridoxal phosphate</keyword>
<dbReference type="Gene3D" id="3.40.50.2000">
    <property type="entry name" value="Glycogen Phosphorylase B"/>
    <property type="match status" value="2"/>
</dbReference>
<evidence type="ECO:0000256" key="2">
    <source>
        <dbReference type="ARBA" id="ARBA00001933"/>
    </source>
</evidence>
<evidence type="ECO:0000313" key="13">
    <source>
        <dbReference type="Proteomes" id="UP000070250"/>
    </source>
</evidence>
<dbReference type="EC" id="2.4.1.1" evidence="11"/>
<dbReference type="GO" id="GO:0030170">
    <property type="term" value="F:pyridoxal phosphate binding"/>
    <property type="evidence" value="ECO:0007669"/>
    <property type="project" value="InterPro"/>
</dbReference>
<dbReference type="Pfam" id="PF00343">
    <property type="entry name" value="Phosphorylase"/>
    <property type="match status" value="1"/>
</dbReference>
<protein>
    <recommendedName>
        <fullName evidence="11">Alpha-1,4 glucan phosphorylase</fullName>
        <ecNumber evidence="11">2.4.1.1</ecNumber>
    </recommendedName>
</protein>
<keyword evidence="5 11" id="KW-0328">Glycosyltransferase</keyword>
<organism evidence="12 13">
    <name type="scientific">Steroidobacter denitrificans</name>
    <dbReference type="NCBI Taxonomy" id="465721"/>
    <lineage>
        <taxon>Bacteria</taxon>
        <taxon>Pseudomonadati</taxon>
        <taxon>Pseudomonadota</taxon>
        <taxon>Gammaproteobacteria</taxon>
        <taxon>Steroidobacterales</taxon>
        <taxon>Steroidobacteraceae</taxon>
        <taxon>Steroidobacter</taxon>
    </lineage>
</organism>
<dbReference type="GO" id="GO:0005980">
    <property type="term" value="P:glycogen catabolic process"/>
    <property type="evidence" value="ECO:0007669"/>
    <property type="project" value="TreeGrafter"/>
</dbReference>
<dbReference type="GO" id="GO:0008184">
    <property type="term" value="F:glycogen phosphorylase activity"/>
    <property type="evidence" value="ECO:0007669"/>
    <property type="project" value="InterPro"/>
</dbReference>
<dbReference type="RefSeq" id="WP_066923500.1">
    <property type="nucleotide sequence ID" value="NZ_CP011971.1"/>
</dbReference>
<dbReference type="PATRIC" id="fig|465721.4.peg.3055"/>
<dbReference type="PROSITE" id="PS00102">
    <property type="entry name" value="PHOSPHORYLASE"/>
    <property type="match status" value="1"/>
</dbReference>
<sequence>MVGSVPLRPGAVRQALVDRLERSLGKSLAQATRRDIYDALSLAVREELAERWIATCNRVEKARVKRVCYLSMEFLLGRSLVNALSSFDNGLIDEVRDTLRTLGHELEQVAAEEEDPGLGNGGLGRLAACFLDSLATLGYAATGYGIRYDYGIFTQVIDPEGAQREVASSWLAQHNFWERGYGGVRYRVRFGGRCQSMRDQDGRIRHEWVETQDVWAVGYDLLIPGNRSPTVNHLRLWSGRGIIPFRIEAFNAGNYAGAVSEQIDAKNLSRVLYPDDSTPQGKELRFKQQYFFVSASLQDLLTQHLADRRPLKELPHAIAIQLNDTHPAMTIVELMHLLVDIHGVEWADAWQITREVCSYTNHTLLPEALETWPVSLFERLLPRHLQIIYQINRDFLEEVSSRYPQDLERRRRMSLINEDGDRRVRMAYLSVIGSHRINGVAKLHSRLMQETIFADFAQMWPERFTNVTNGIAVRRWLKQANPGLAALLTEKLGSAWENDLEDLERLKWAVDDVEFQQRFRAIKLANKQRLADTIERLLDVRVNPEALFDVQVKRIHEYKRQLLNLLYVVVRYLRILDDPAANLVPRVVIIAGKAAPGYHMAKSIIKLINNVAHTINNDARIADKLKLCFLPDYDVSLAQEIMPAADLSQQISTAGMEASGTGNMKLSLNGALTIGTLDGANIEICEAVGRDNIFIFGMTEQEVVARRAQGYSPVRVMQANSELKRALEKIDSGYFTPGNISDSRVVTDRLLSDGEHFMVLADFDAYAAAQEEVDALFAQPQEWTRKSVLNALSMGPFSSDRSITEYANNIWSIKPVL</sequence>
<keyword evidence="4" id="KW-0021">Allosteric enzyme</keyword>
<evidence type="ECO:0000256" key="6">
    <source>
        <dbReference type="ARBA" id="ARBA00022679"/>
    </source>
</evidence>
<dbReference type="InterPro" id="IPR011833">
    <property type="entry name" value="Glycg_phsphrylas"/>
</dbReference>
<dbReference type="PANTHER" id="PTHR11468">
    <property type="entry name" value="GLYCOGEN PHOSPHORYLASE"/>
    <property type="match status" value="1"/>
</dbReference>
<gene>
    <name evidence="12" type="ORF">ACG33_14290</name>
</gene>
<comment type="catalytic activity">
    <reaction evidence="1 11">
        <text>[(1-&gt;4)-alpha-D-glucosyl](n) + phosphate = [(1-&gt;4)-alpha-D-glucosyl](n-1) + alpha-D-glucose 1-phosphate</text>
        <dbReference type="Rhea" id="RHEA:41732"/>
        <dbReference type="Rhea" id="RHEA-COMP:9584"/>
        <dbReference type="Rhea" id="RHEA-COMP:9586"/>
        <dbReference type="ChEBI" id="CHEBI:15444"/>
        <dbReference type="ChEBI" id="CHEBI:43474"/>
        <dbReference type="ChEBI" id="CHEBI:58601"/>
        <dbReference type="EC" id="2.4.1.1"/>
    </reaction>
</comment>
<keyword evidence="6 11" id="KW-0808">Transferase</keyword>
<evidence type="ECO:0000256" key="7">
    <source>
        <dbReference type="ARBA" id="ARBA00022898"/>
    </source>
</evidence>
<evidence type="ECO:0000256" key="3">
    <source>
        <dbReference type="ARBA" id="ARBA00006047"/>
    </source>
</evidence>
<evidence type="ECO:0000256" key="10">
    <source>
        <dbReference type="PIRSR" id="PIRSR000460-1"/>
    </source>
</evidence>
<evidence type="ECO:0000256" key="9">
    <source>
        <dbReference type="ARBA" id="ARBA00025174"/>
    </source>
</evidence>
<dbReference type="PANTHER" id="PTHR11468:SF3">
    <property type="entry name" value="GLYCOGEN PHOSPHORYLASE, LIVER FORM"/>
    <property type="match status" value="1"/>
</dbReference>
<evidence type="ECO:0000256" key="5">
    <source>
        <dbReference type="ARBA" id="ARBA00022676"/>
    </source>
</evidence>
<feature type="modified residue" description="N6-(pyridoxal phosphate)lysine" evidence="10">
    <location>
        <position position="665"/>
    </location>
</feature>
<dbReference type="Proteomes" id="UP000070250">
    <property type="component" value="Chromosome"/>
</dbReference>
<dbReference type="InterPro" id="IPR000811">
    <property type="entry name" value="Glyco_trans_35"/>
</dbReference>
<dbReference type="CDD" id="cd04300">
    <property type="entry name" value="GT35_Glycogen_Phosphorylase"/>
    <property type="match status" value="1"/>
</dbReference>
<comment type="function">
    <text evidence="9">Phosphorylase is an important allosteric enzyme in carbohydrate metabolism. Enzymes from different sources differ in their regulatory mechanisms and in their natural substrates. However, all known phosphorylases share catalytic and structural properties.</text>
</comment>
<dbReference type="FunFam" id="3.40.50.2000:FF:000003">
    <property type="entry name" value="Alpha-1,4 glucan phosphorylase"/>
    <property type="match status" value="1"/>
</dbReference>
<evidence type="ECO:0000256" key="4">
    <source>
        <dbReference type="ARBA" id="ARBA00022533"/>
    </source>
</evidence>
<reference evidence="12 13" key="1">
    <citation type="submission" date="2015-06" db="EMBL/GenBank/DDBJ databases">
        <title>A Comprehensive Approach to Explore the Metabolic and Phylogenetic Diversity of Bacterial Steroid Degradation in the Environment: Testosterone as an Example.</title>
        <authorList>
            <person name="Yang F.-C."/>
            <person name="Chen Y.-L."/>
            <person name="Yu C.-P."/>
            <person name="Tang S.-L."/>
            <person name="Wang P.-H."/>
            <person name="Ismail W."/>
            <person name="Wang C.-H."/>
            <person name="Yang C.-Y."/>
            <person name="Chiang Y.-R."/>
        </authorList>
    </citation>
    <scope>NUCLEOTIDE SEQUENCE [LARGE SCALE GENOMIC DNA]</scope>
    <source>
        <strain evidence="12 13">DSM 18526</strain>
    </source>
</reference>